<dbReference type="FunFam" id="1.20.1110.10:FF:000038">
    <property type="entry name" value="Sodium/potassium-transporting ATPase subunit alpha"/>
    <property type="match status" value="1"/>
</dbReference>
<dbReference type="GO" id="GO:1990573">
    <property type="term" value="P:potassium ion import across plasma membrane"/>
    <property type="evidence" value="ECO:0007669"/>
    <property type="project" value="TreeGrafter"/>
</dbReference>
<feature type="transmembrane region" description="Helical" evidence="18">
    <location>
        <begin position="795"/>
        <end position="815"/>
    </location>
</feature>
<dbReference type="InterPro" id="IPR036412">
    <property type="entry name" value="HAD-like_sf"/>
</dbReference>
<dbReference type="Gene3D" id="3.40.1110.10">
    <property type="entry name" value="Calcium-transporting ATPase, cytoplasmic domain N"/>
    <property type="match status" value="1"/>
</dbReference>
<dbReference type="PANTHER" id="PTHR43294">
    <property type="entry name" value="SODIUM/POTASSIUM-TRANSPORTING ATPASE SUBUNIT ALPHA"/>
    <property type="match status" value="1"/>
</dbReference>
<dbReference type="InterPro" id="IPR044492">
    <property type="entry name" value="P_typ_ATPase_HD_dom"/>
</dbReference>
<dbReference type="GO" id="GO:0030007">
    <property type="term" value="P:intracellular potassium ion homeostasis"/>
    <property type="evidence" value="ECO:0007669"/>
    <property type="project" value="TreeGrafter"/>
</dbReference>
<feature type="compositionally biased region" description="Polar residues" evidence="19">
    <location>
        <begin position="14"/>
        <end position="24"/>
    </location>
</feature>
<keyword evidence="8 18" id="KW-0547">Nucleotide-binding</keyword>
<evidence type="ECO:0000256" key="12">
    <source>
        <dbReference type="ARBA" id="ARBA00022958"/>
    </source>
</evidence>
<dbReference type="FunFam" id="2.70.150.10:FF:000003">
    <property type="entry name" value="Sodium/potassium-transporting ATPase subunit alpha"/>
    <property type="match status" value="1"/>
</dbReference>
<evidence type="ECO:0000313" key="22">
    <source>
        <dbReference type="Proteomes" id="UP001181693"/>
    </source>
</evidence>
<name>A0AAV3A1S8_PYXAD</name>
<dbReference type="InterPro" id="IPR023214">
    <property type="entry name" value="HAD_sf"/>
</dbReference>
<dbReference type="GO" id="GO:0008900">
    <property type="term" value="F:P-type potassium:proton transporter activity"/>
    <property type="evidence" value="ECO:0007669"/>
    <property type="project" value="UniProtKB-EC"/>
</dbReference>
<evidence type="ECO:0000256" key="10">
    <source>
        <dbReference type="ARBA" id="ARBA00022840"/>
    </source>
</evidence>
<dbReference type="AlphaFoldDB" id="A0AAV3A1S8"/>
<evidence type="ECO:0000256" key="9">
    <source>
        <dbReference type="ARBA" id="ARBA00022781"/>
    </source>
</evidence>
<organism evidence="21 22">
    <name type="scientific">Pyxicephalus adspersus</name>
    <name type="common">African bullfrog</name>
    <dbReference type="NCBI Taxonomy" id="30357"/>
    <lineage>
        <taxon>Eukaryota</taxon>
        <taxon>Metazoa</taxon>
        <taxon>Chordata</taxon>
        <taxon>Craniata</taxon>
        <taxon>Vertebrata</taxon>
        <taxon>Euteleostomi</taxon>
        <taxon>Amphibia</taxon>
        <taxon>Batrachia</taxon>
        <taxon>Anura</taxon>
        <taxon>Neobatrachia</taxon>
        <taxon>Ranoidea</taxon>
        <taxon>Pyxicephalidae</taxon>
        <taxon>Pyxicephalinae</taxon>
        <taxon>Pyxicephalus</taxon>
    </lineage>
</organism>
<keyword evidence="5 18" id="KW-0633">Potassium transport</keyword>
<dbReference type="GO" id="GO:0005391">
    <property type="term" value="F:P-type sodium:potassium-exchanging transporter activity"/>
    <property type="evidence" value="ECO:0007669"/>
    <property type="project" value="UniProtKB-ARBA"/>
</dbReference>
<dbReference type="GO" id="GO:0046872">
    <property type="term" value="F:metal ion binding"/>
    <property type="evidence" value="ECO:0007669"/>
    <property type="project" value="UniProtKB-KW"/>
</dbReference>
<evidence type="ECO:0000256" key="1">
    <source>
        <dbReference type="ARBA" id="ARBA00004141"/>
    </source>
</evidence>
<dbReference type="Gene3D" id="2.70.150.10">
    <property type="entry name" value="Calcium-transporting ATPase, cytoplasmic transduction domain A"/>
    <property type="match status" value="1"/>
</dbReference>
<evidence type="ECO:0000256" key="7">
    <source>
        <dbReference type="ARBA" id="ARBA00022692"/>
    </source>
</evidence>
<evidence type="ECO:0000256" key="5">
    <source>
        <dbReference type="ARBA" id="ARBA00022538"/>
    </source>
</evidence>
<evidence type="ECO:0000256" key="14">
    <source>
        <dbReference type="ARBA" id="ARBA00022989"/>
    </source>
</evidence>
<evidence type="ECO:0000256" key="17">
    <source>
        <dbReference type="ARBA" id="ARBA00052452"/>
    </source>
</evidence>
<dbReference type="GO" id="GO:0090533">
    <property type="term" value="C:cation-transporting ATPase complex"/>
    <property type="evidence" value="ECO:0007669"/>
    <property type="project" value="UniProtKB-ARBA"/>
</dbReference>
<dbReference type="InterPro" id="IPR050510">
    <property type="entry name" value="Cation_transp_ATPase_P-type"/>
</dbReference>
<keyword evidence="16 18" id="KW-0472">Membrane</keyword>
<dbReference type="PRINTS" id="PR00119">
    <property type="entry name" value="CATATPASE"/>
</dbReference>
<dbReference type="InterPro" id="IPR023299">
    <property type="entry name" value="ATPase_P-typ_cyto_dom_N"/>
</dbReference>
<reference evidence="21" key="1">
    <citation type="thesis" date="2020" institute="ProQuest LLC" country="789 East Eisenhower Parkway, Ann Arbor, MI, USA">
        <title>Comparative Genomics and Chromosome Evolution.</title>
        <authorList>
            <person name="Mudd A.B."/>
        </authorList>
    </citation>
    <scope>NUCLEOTIDE SEQUENCE</scope>
    <source>
        <strain evidence="21">1538</strain>
        <tissue evidence="21">Blood</tissue>
    </source>
</reference>
<dbReference type="Pfam" id="PF13246">
    <property type="entry name" value="Cation_ATPase"/>
    <property type="match status" value="1"/>
</dbReference>
<dbReference type="Pfam" id="PF00690">
    <property type="entry name" value="Cation_ATPase_N"/>
    <property type="match status" value="1"/>
</dbReference>
<comment type="caution">
    <text evidence="21">The sequence shown here is derived from an EMBL/GenBank/DDBJ whole genome shotgun (WGS) entry which is preliminary data.</text>
</comment>
<dbReference type="InterPro" id="IPR006068">
    <property type="entry name" value="ATPase_P-typ_cation-transptr_C"/>
</dbReference>
<evidence type="ECO:0000256" key="8">
    <source>
        <dbReference type="ARBA" id="ARBA00022741"/>
    </source>
</evidence>
<dbReference type="EMBL" id="DYDO01000011">
    <property type="protein sequence ID" value="DBA16073.1"/>
    <property type="molecule type" value="Genomic_DNA"/>
</dbReference>
<dbReference type="SMART" id="SM00831">
    <property type="entry name" value="Cation_ATPase_N"/>
    <property type="match status" value="1"/>
</dbReference>
<dbReference type="Pfam" id="PF00122">
    <property type="entry name" value="E1-E2_ATPase"/>
    <property type="match status" value="1"/>
</dbReference>
<dbReference type="SFLD" id="SFLDF00027">
    <property type="entry name" value="p-type_atpase"/>
    <property type="match status" value="1"/>
</dbReference>
<comment type="subunit">
    <text evidence="3">Composed of two subunits: alpha (catalytic) and beta.</text>
</comment>
<dbReference type="FunFam" id="3.40.50.1000:FF:000001">
    <property type="entry name" value="Phospholipid-transporting ATPase IC"/>
    <property type="match status" value="1"/>
</dbReference>
<dbReference type="Gene3D" id="1.20.1110.10">
    <property type="entry name" value="Calcium-transporting ATPase, transmembrane domain"/>
    <property type="match status" value="1"/>
</dbReference>
<comment type="similarity">
    <text evidence="2 18">Belongs to the cation transport ATPase (P-type) (TC 3.A.3) family. Type IIC subfamily.</text>
</comment>
<keyword evidence="10 18" id="KW-0067">ATP-binding</keyword>
<dbReference type="GO" id="GO:0036376">
    <property type="term" value="P:sodium ion export across plasma membrane"/>
    <property type="evidence" value="ECO:0007669"/>
    <property type="project" value="TreeGrafter"/>
</dbReference>
<dbReference type="InterPro" id="IPR018303">
    <property type="entry name" value="ATPase_P-typ_P_site"/>
</dbReference>
<dbReference type="InterPro" id="IPR005775">
    <property type="entry name" value="P-type_ATPase_IIC"/>
</dbReference>
<dbReference type="NCBIfam" id="TIGR01106">
    <property type="entry name" value="ATPase-IIC_X-K"/>
    <property type="match status" value="1"/>
</dbReference>
<comment type="catalytic activity">
    <reaction evidence="17">
        <text>K(+)(out) + ATP + H2O + H(+)(in) = K(+)(in) + ADP + phosphate + 2 H(+)(out)</text>
        <dbReference type="Rhea" id="RHEA:22044"/>
        <dbReference type="ChEBI" id="CHEBI:15377"/>
        <dbReference type="ChEBI" id="CHEBI:15378"/>
        <dbReference type="ChEBI" id="CHEBI:29103"/>
        <dbReference type="ChEBI" id="CHEBI:30616"/>
        <dbReference type="ChEBI" id="CHEBI:43474"/>
        <dbReference type="ChEBI" id="CHEBI:456216"/>
        <dbReference type="EC" id="7.2.2.19"/>
    </reaction>
</comment>
<evidence type="ECO:0000256" key="15">
    <source>
        <dbReference type="ARBA" id="ARBA00023065"/>
    </source>
</evidence>
<dbReference type="SUPFAM" id="SSF56784">
    <property type="entry name" value="HAD-like"/>
    <property type="match status" value="1"/>
</dbReference>
<feature type="transmembrane region" description="Helical" evidence="18">
    <location>
        <begin position="991"/>
        <end position="1007"/>
    </location>
</feature>
<keyword evidence="7 18" id="KW-0812">Transmembrane</keyword>
<keyword evidence="12 18" id="KW-0630">Potassium</keyword>
<evidence type="ECO:0000256" key="3">
    <source>
        <dbReference type="ARBA" id="ARBA00011756"/>
    </source>
</evidence>
<dbReference type="SUPFAM" id="SSF81665">
    <property type="entry name" value="Calcium ATPase, transmembrane domain M"/>
    <property type="match status" value="1"/>
</dbReference>
<dbReference type="PROSITE" id="PS00154">
    <property type="entry name" value="ATPASE_E1_E2"/>
    <property type="match status" value="1"/>
</dbReference>
<keyword evidence="4 18" id="KW-0813">Transport</keyword>
<evidence type="ECO:0000259" key="20">
    <source>
        <dbReference type="SMART" id="SM00831"/>
    </source>
</evidence>
<keyword evidence="15 18" id="KW-0406">Ion transport</keyword>
<feature type="transmembrane region" description="Helical" evidence="18">
    <location>
        <begin position="959"/>
        <end position="979"/>
    </location>
</feature>
<dbReference type="GO" id="GO:0016887">
    <property type="term" value="F:ATP hydrolysis activity"/>
    <property type="evidence" value="ECO:0007669"/>
    <property type="project" value="InterPro"/>
</dbReference>
<evidence type="ECO:0000256" key="4">
    <source>
        <dbReference type="ARBA" id="ARBA00022448"/>
    </source>
</evidence>
<dbReference type="FunFam" id="1.20.1110.10:FF:000095">
    <property type="entry name" value="Sodium/potassium-transporting ATPase subunit alpha-1"/>
    <property type="match status" value="1"/>
</dbReference>
<dbReference type="NCBIfam" id="TIGR01494">
    <property type="entry name" value="ATPase_P-type"/>
    <property type="match status" value="2"/>
</dbReference>
<feature type="domain" description="Cation-transporting P-type ATPase N-terminal" evidence="20">
    <location>
        <begin position="47"/>
        <end position="121"/>
    </location>
</feature>
<feature type="transmembrane region" description="Helical" evidence="18">
    <location>
        <begin position="921"/>
        <end position="938"/>
    </location>
</feature>
<evidence type="ECO:0000256" key="16">
    <source>
        <dbReference type="ARBA" id="ARBA00023136"/>
    </source>
</evidence>
<dbReference type="GO" id="GO:0098797">
    <property type="term" value="C:plasma membrane protein complex"/>
    <property type="evidence" value="ECO:0007669"/>
    <property type="project" value="UniProtKB-ARBA"/>
</dbReference>
<feature type="region of interest" description="Disordered" evidence="19">
    <location>
        <begin position="1"/>
        <end position="34"/>
    </location>
</feature>
<dbReference type="GO" id="GO:0006883">
    <property type="term" value="P:intracellular sodium ion homeostasis"/>
    <property type="evidence" value="ECO:0007669"/>
    <property type="project" value="TreeGrafter"/>
</dbReference>
<dbReference type="SFLD" id="SFLDS00003">
    <property type="entry name" value="Haloacid_Dehalogenase"/>
    <property type="match status" value="1"/>
</dbReference>
<evidence type="ECO:0000256" key="18">
    <source>
        <dbReference type="RuleBase" id="RU362084"/>
    </source>
</evidence>
<dbReference type="PANTHER" id="PTHR43294:SF23">
    <property type="entry name" value="SODIUM_POTASSIUM-TRANSPORTING ATPASE SUBUNIT ALPHA"/>
    <property type="match status" value="1"/>
</dbReference>
<feature type="transmembrane region" description="Helical" evidence="18">
    <location>
        <begin position="134"/>
        <end position="154"/>
    </location>
</feature>
<feature type="transmembrane region" description="Helical" evidence="18">
    <location>
        <begin position="325"/>
        <end position="349"/>
    </location>
</feature>
<evidence type="ECO:0000256" key="13">
    <source>
        <dbReference type="ARBA" id="ARBA00022967"/>
    </source>
</evidence>
<keyword evidence="9" id="KW-0375">Hydrogen ion transport</keyword>
<dbReference type="Gene3D" id="3.40.50.1000">
    <property type="entry name" value="HAD superfamily/HAD-like"/>
    <property type="match status" value="1"/>
</dbReference>
<gene>
    <name evidence="21" type="ORF">GDO54_003505</name>
</gene>
<dbReference type="Pfam" id="PF00689">
    <property type="entry name" value="Cation_ATPase_C"/>
    <property type="match status" value="1"/>
</dbReference>
<dbReference type="SUPFAM" id="SSF81660">
    <property type="entry name" value="Metal cation-transporting ATPase, ATP-binding domain N"/>
    <property type="match status" value="1"/>
</dbReference>
<feature type="transmembrane region" description="Helical" evidence="18">
    <location>
        <begin position="296"/>
        <end position="319"/>
    </location>
</feature>
<evidence type="ECO:0000256" key="19">
    <source>
        <dbReference type="SAM" id="MobiDB-lite"/>
    </source>
</evidence>
<evidence type="ECO:0000313" key="21">
    <source>
        <dbReference type="EMBL" id="DBA16073.1"/>
    </source>
</evidence>
<keyword evidence="11" id="KW-0460">Magnesium</keyword>
<evidence type="ECO:0000256" key="2">
    <source>
        <dbReference type="ARBA" id="ARBA00006934"/>
    </source>
</evidence>
<dbReference type="InterPro" id="IPR001757">
    <property type="entry name" value="P_typ_ATPase"/>
</dbReference>
<keyword evidence="18" id="KW-0479">Metal-binding</keyword>
<evidence type="ECO:0000256" key="6">
    <source>
        <dbReference type="ARBA" id="ARBA00022553"/>
    </source>
</evidence>
<dbReference type="SFLD" id="SFLDG00002">
    <property type="entry name" value="C1.7:_P-type_atpase_like"/>
    <property type="match status" value="1"/>
</dbReference>
<feature type="transmembrane region" description="Helical" evidence="18">
    <location>
        <begin position="97"/>
        <end position="122"/>
    </location>
</feature>
<dbReference type="FunFam" id="3.40.50.1000:FF:000004">
    <property type="entry name" value="Sodium/potassium-transporting ATPase subunit alpha"/>
    <property type="match status" value="1"/>
</dbReference>
<keyword evidence="22" id="KW-1185">Reference proteome</keyword>
<dbReference type="PRINTS" id="PR00121">
    <property type="entry name" value="NAKATPASE"/>
</dbReference>
<dbReference type="Proteomes" id="UP001181693">
    <property type="component" value="Unassembled WGS sequence"/>
</dbReference>
<protein>
    <recommendedName>
        <fullName evidence="18">Sodium/potassium-transporting ATPase subunit alpha</fullName>
    </recommendedName>
</protein>
<evidence type="ECO:0000256" key="11">
    <source>
        <dbReference type="ARBA" id="ARBA00022842"/>
    </source>
</evidence>
<dbReference type="GO" id="GO:0005524">
    <property type="term" value="F:ATP binding"/>
    <property type="evidence" value="ECO:0007669"/>
    <property type="project" value="UniProtKB-KW"/>
</dbReference>
<proteinExistence type="inferred from homology"/>
<sequence>MSSQKPPDVYTIPVTDQTTQDANGKTTKKDKKTKKKVENLKKELEITDHKLSIDELEKKYSVDINQGLSTAAAAELLARDGPNKLTPPKGTPEIVKFLMLMAGGFSIVFWIASALCFLAYGLQVAQDPTVSKDNLWLAIILIAVVVMTALFAYYQEAKSTNIMAGFKNMVPQQALVLRDGKRIELLAENLVAGDIVYIKGGDKIPADLRLLESSGCKVDNSSLTGESEAQPRGVDCTDDNPLETKNLGFYSTTCLEGTASGIVINTGDRTVIGRIASLASQVGDQKTPIALEIEHFVHLISGLAVGVGIIFFIISISMGYSALNAVIFCIGIVVAYVPEGLLATVTVCLSLTAKRMAKKNCLVKNLEAVETLGSTSVICSDKTGTLTQNRMTVAHMWFDKIIHNADTSEDGTGEMFDQSSPTWQALGRIATLCNRAEFCSGQEDVPISKKTVNGDASEAALLKFTEQIFENVIEIRKRNTKVLEIPFNSSNKYQVSIHIPEDPAEKGYLLVMKGAPERILDRCSSIMIGGQEWPLDDEMKEHFQKAYLSLGSLGERVLGFCQLLLPSTTYGPGYPFDAESGNFPLNNLCFVGLISMIDPPRSSVPDAVMKCRSSGIKVIMVTGDHPITAKAIAKSVGIISSSSETVEDIAERLGVPIERVNPRDACAAVVNGGTLTDMTSDQLDDILKNHQEIVFARTSPQQKLLIVEGCQRLGAIVAVTGDGVNDSPALKKADIGVAMGIAGSDAAKHAADMILLDDNFASIVTGVEEGRLIFDNLKKSISYTVTKNIPEMIPFMVYVIISCPLPIGTITILFIELGTDIIPSIALAYEKAENDIMTRKPRNPYKDRLVNIELLSYSYFHIAAMETYSGFVNYFTIMAQQGFLPATTLGLRVNWEDKNINELEDSYGQEWTFRQRLCQEWYCYSGFFISIVVCQMVNTIIRKARRNTLFNRNFFRNKVIFLGLLSQVAIGVILCYIPGMDDALHFMPLRIQYWFVGIEYAVMILVYDEIRRLLIRKFPGSWVDKELYY</sequence>
<dbReference type="InterPro" id="IPR059000">
    <property type="entry name" value="ATPase_P-type_domA"/>
</dbReference>
<accession>A0AAV3A1S8</accession>
<keyword evidence="6" id="KW-0597">Phosphoprotein</keyword>
<keyword evidence="14 18" id="KW-1133">Transmembrane helix</keyword>
<dbReference type="FunFam" id="3.40.1110.10:FF:000001">
    <property type="entry name" value="Sodium/potassium-transporting ATPase subunit alpha"/>
    <property type="match status" value="1"/>
</dbReference>
<dbReference type="InterPro" id="IPR008250">
    <property type="entry name" value="ATPase_P-typ_transduc_dom_A_sf"/>
</dbReference>
<keyword evidence="13" id="KW-1278">Translocase</keyword>
<dbReference type="InterPro" id="IPR023298">
    <property type="entry name" value="ATPase_P-typ_TM_dom_sf"/>
</dbReference>
<dbReference type="InterPro" id="IPR004014">
    <property type="entry name" value="ATPase_P-typ_cation-transptr_N"/>
</dbReference>
<comment type="subcellular location">
    <subcellularLocation>
        <location evidence="18">Cell membrane</location>
        <topology evidence="18">Multi-pass membrane protein</topology>
    </subcellularLocation>
    <subcellularLocation>
        <location evidence="1">Membrane</location>
        <topology evidence="1">Multi-pass membrane protein</topology>
    </subcellularLocation>
</comment>
<dbReference type="SUPFAM" id="SSF81653">
    <property type="entry name" value="Calcium ATPase, transduction domain A"/>
    <property type="match status" value="1"/>
</dbReference>